<dbReference type="AlphaFoldDB" id="E1ZHN4"/>
<dbReference type="EMBL" id="GL433847">
    <property type="protein sequence ID" value="EFN54634.1"/>
    <property type="molecule type" value="Genomic_DNA"/>
</dbReference>
<dbReference type="Pfam" id="PF02630">
    <property type="entry name" value="SCO1-SenC"/>
    <property type="match status" value="1"/>
</dbReference>
<evidence type="ECO:0008006" key="4">
    <source>
        <dbReference type="Google" id="ProtNLM"/>
    </source>
</evidence>
<dbReference type="eggNOG" id="KOG2792">
    <property type="taxonomic scope" value="Eukaryota"/>
</dbReference>
<evidence type="ECO:0000313" key="3">
    <source>
        <dbReference type="Proteomes" id="UP000008141"/>
    </source>
</evidence>
<dbReference type="SUPFAM" id="SSF52833">
    <property type="entry name" value="Thioredoxin-like"/>
    <property type="match status" value="1"/>
</dbReference>
<proteinExistence type="inferred from homology"/>
<dbReference type="InterPro" id="IPR003782">
    <property type="entry name" value="SCO1/SenC"/>
</dbReference>
<organism evidence="3">
    <name type="scientific">Chlorella variabilis</name>
    <name type="common">Green alga</name>
    <dbReference type="NCBI Taxonomy" id="554065"/>
    <lineage>
        <taxon>Eukaryota</taxon>
        <taxon>Viridiplantae</taxon>
        <taxon>Chlorophyta</taxon>
        <taxon>core chlorophytes</taxon>
        <taxon>Trebouxiophyceae</taxon>
        <taxon>Chlorellales</taxon>
        <taxon>Chlorellaceae</taxon>
        <taxon>Chlorella clade</taxon>
        <taxon>Chlorella</taxon>
    </lineage>
</organism>
<gene>
    <name evidence="2" type="ORF">CHLNCDRAFT_52944</name>
</gene>
<dbReference type="RefSeq" id="XP_005846736.1">
    <property type="nucleotide sequence ID" value="XM_005846674.1"/>
</dbReference>
<comment type="similarity">
    <text evidence="1">Belongs to the SCO1/2 family.</text>
</comment>
<dbReference type="OrthoDB" id="509985at2759"/>
<evidence type="ECO:0000256" key="1">
    <source>
        <dbReference type="ARBA" id="ARBA00010996"/>
    </source>
</evidence>
<dbReference type="PANTHER" id="PTHR12151">
    <property type="entry name" value="ELECTRON TRANSPORT PROTIN SCO1/SENC FAMILY MEMBER"/>
    <property type="match status" value="1"/>
</dbReference>
<accession>E1ZHN4</accession>
<dbReference type="PANTHER" id="PTHR12151:SF25">
    <property type="entry name" value="LINALOOL DEHYDRATASE_ISOMERASE DOMAIN-CONTAINING PROTEIN"/>
    <property type="match status" value="1"/>
</dbReference>
<dbReference type="GeneID" id="17353990"/>
<name>E1ZHN4_CHLVA</name>
<dbReference type="STRING" id="554065.E1ZHN4"/>
<evidence type="ECO:0000313" key="2">
    <source>
        <dbReference type="EMBL" id="EFN54634.1"/>
    </source>
</evidence>
<protein>
    <recommendedName>
        <fullName evidence="4">Thioredoxin-like fold domain-containing protein</fullName>
    </recommendedName>
</protein>
<reference evidence="2 3" key="1">
    <citation type="journal article" date="2010" name="Plant Cell">
        <title>The Chlorella variabilis NC64A genome reveals adaptation to photosymbiosis, coevolution with viruses, and cryptic sex.</title>
        <authorList>
            <person name="Blanc G."/>
            <person name="Duncan G."/>
            <person name="Agarkova I."/>
            <person name="Borodovsky M."/>
            <person name="Gurnon J."/>
            <person name="Kuo A."/>
            <person name="Lindquist E."/>
            <person name="Lucas S."/>
            <person name="Pangilinan J."/>
            <person name="Polle J."/>
            <person name="Salamov A."/>
            <person name="Terry A."/>
            <person name="Yamada T."/>
            <person name="Dunigan D.D."/>
            <person name="Grigoriev I.V."/>
            <person name="Claverie J.M."/>
            <person name="Van Etten J.L."/>
        </authorList>
    </citation>
    <scope>NUCLEOTIDE SEQUENCE [LARGE SCALE GENOMIC DNA]</scope>
    <source>
        <strain evidence="2 3">NC64A</strain>
    </source>
</reference>
<dbReference type="KEGG" id="cvr:CHLNCDRAFT_52944"/>
<keyword evidence="3" id="KW-1185">Reference proteome</keyword>
<dbReference type="InParanoid" id="E1ZHN4"/>
<dbReference type="InterPro" id="IPR036249">
    <property type="entry name" value="Thioredoxin-like_sf"/>
</dbReference>
<dbReference type="Proteomes" id="UP000008141">
    <property type="component" value="Unassembled WGS sequence"/>
</dbReference>
<dbReference type="Gene3D" id="3.40.30.10">
    <property type="entry name" value="Glutaredoxin"/>
    <property type="match status" value="1"/>
</dbReference>
<sequence length="271" mass="28604">MSRTSTVASLCRRAATALAQRTAAPLPAAAVQAPRTIVTATAATAAAASGTMMRVMGVDVPYSYVIGTALAIGFGAYTYETFVLAKEGGKPIQAEITRHPDITSLRMTDHNGRPFTAQQLLGRWALIDFGSLQQATDVKSINSICRAAEAARQRCGVAVTPVYLSLSPATDKPDDLKRVVAAAGHPALVALTGDADGVLECAHKFKSQEKAAVLSSTKGDEQYKRGDAAMDEAYVSSFVYLVAPNGEFSKLWPKEVPLALLSDAVCRAVKD</sequence>